<feature type="transmembrane region" description="Helical" evidence="2">
    <location>
        <begin position="467"/>
        <end position="487"/>
    </location>
</feature>
<comment type="caution">
    <text evidence="4">The sequence shown here is derived from an EMBL/GenBank/DDBJ whole genome shotgun (WGS) entry which is preliminary data.</text>
</comment>
<dbReference type="PANTHER" id="PTHR43849:SF2">
    <property type="entry name" value="BLL3936 PROTEIN"/>
    <property type="match status" value="1"/>
</dbReference>
<reference evidence="4" key="1">
    <citation type="journal article" date="2014" name="Int. J. Syst. Evol. Microbiol.">
        <title>Complete genome sequence of Corynebacterium casei LMG S-19264T (=DSM 44701T), isolated from a smear-ripened cheese.</title>
        <authorList>
            <consortium name="US DOE Joint Genome Institute (JGI-PGF)"/>
            <person name="Walter F."/>
            <person name="Albersmeier A."/>
            <person name="Kalinowski J."/>
            <person name="Ruckert C."/>
        </authorList>
    </citation>
    <scope>NUCLEOTIDE SEQUENCE</scope>
    <source>
        <strain evidence="4">CGMCC 1.15322</strain>
    </source>
</reference>
<keyword evidence="1" id="KW-1003">Cell membrane</keyword>
<feature type="transmembrane region" description="Helical" evidence="2">
    <location>
        <begin position="362"/>
        <end position="383"/>
    </location>
</feature>
<comment type="function">
    <text evidence="1">Part of the tripartite ATP-independent periplasmic (TRAP) transport system.</text>
</comment>
<keyword evidence="2" id="KW-1133">Transmembrane helix</keyword>
<feature type="transmembrane region" description="Helical" evidence="2">
    <location>
        <begin position="395"/>
        <end position="413"/>
    </location>
</feature>
<feature type="transmembrane region" description="Helical" evidence="2">
    <location>
        <begin position="433"/>
        <end position="455"/>
    </location>
</feature>
<dbReference type="NCBIfam" id="TIGR02123">
    <property type="entry name" value="TRAP_fused"/>
    <property type="match status" value="1"/>
</dbReference>
<keyword evidence="1" id="KW-0997">Cell inner membrane</keyword>
<dbReference type="RefSeq" id="WP_188709379.1">
    <property type="nucleotide sequence ID" value="NZ_BMIG01000012.1"/>
</dbReference>
<feature type="transmembrane region" description="Helical" evidence="2">
    <location>
        <begin position="518"/>
        <end position="538"/>
    </location>
</feature>
<feature type="transmembrane region" description="Helical" evidence="2">
    <location>
        <begin position="150"/>
        <end position="169"/>
    </location>
</feature>
<keyword evidence="1" id="KW-0813">Transport</keyword>
<gene>
    <name evidence="4" type="ORF">GCM10011496_30620</name>
</gene>
<reference evidence="4" key="2">
    <citation type="submission" date="2020-09" db="EMBL/GenBank/DDBJ databases">
        <authorList>
            <person name="Sun Q."/>
            <person name="Zhou Y."/>
        </authorList>
    </citation>
    <scope>NUCLEOTIDE SEQUENCE</scope>
    <source>
        <strain evidence="4">CGMCC 1.15322</strain>
    </source>
</reference>
<dbReference type="GO" id="GO:0022857">
    <property type="term" value="F:transmembrane transporter activity"/>
    <property type="evidence" value="ECO:0007669"/>
    <property type="project" value="UniProtKB-UniRule"/>
</dbReference>
<keyword evidence="2" id="KW-0812">Transmembrane</keyword>
<name>A0A916WKU8_9BURK</name>
<feature type="transmembrane region" description="Helical" evidence="2">
    <location>
        <begin position="666"/>
        <end position="691"/>
    </location>
</feature>
<feature type="transmembrane region" description="Helical" evidence="2">
    <location>
        <begin position="68"/>
        <end position="85"/>
    </location>
</feature>
<dbReference type="Proteomes" id="UP000620596">
    <property type="component" value="Unassembled WGS sequence"/>
</dbReference>
<accession>A0A916WKU8</accession>
<feature type="transmembrane region" description="Helical" evidence="2">
    <location>
        <begin position="600"/>
        <end position="618"/>
    </location>
</feature>
<dbReference type="AlphaFoldDB" id="A0A916WKU8"/>
<feature type="transmembrane region" description="Helical" evidence="2">
    <location>
        <begin position="833"/>
        <end position="851"/>
    </location>
</feature>
<dbReference type="EMBL" id="BMIG01000012">
    <property type="protein sequence ID" value="GGB07563.1"/>
    <property type="molecule type" value="Genomic_DNA"/>
</dbReference>
<dbReference type="InterPro" id="IPR021814">
    <property type="entry name" value="DUF3394"/>
</dbReference>
<evidence type="ECO:0000313" key="5">
    <source>
        <dbReference type="Proteomes" id="UP000620596"/>
    </source>
</evidence>
<evidence type="ECO:0000313" key="4">
    <source>
        <dbReference type="EMBL" id="GGB07563.1"/>
    </source>
</evidence>
<protein>
    <recommendedName>
        <fullName evidence="3">TRAP C4-dicarboxylate transport system permease DctM subunit domain-containing protein</fullName>
    </recommendedName>
</protein>
<evidence type="ECO:0000256" key="1">
    <source>
        <dbReference type="RuleBase" id="RU369079"/>
    </source>
</evidence>
<feature type="domain" description="TRAP C4-dicarboxylate transport system permease DctM subunit" evidence="3">
    <location>
        <begin position="136"/>
        <end position="358"/>
    </location>
</feature>
<feature type="transmembrane region" description="Helical" evidence="2">
    <location>
        <begin position="97"/>
        <end position="115"/>
    </location>
</feature>
<keyword evidence="2" id="KW-0472">Membrane</keyword>
<comment type="subcellular location">
    <subcellularLocation>
        <location evidence="1">Cell inner membrane</location>
        <topology evidence="1">Multi-pass membrane protein</topology>
    </subcellularLocation>
</comment>
<dbReference type="PANTHER" id="PTHR43849">
    <property type="entry name" value="BLL3936 PROTEIN"/>
    <property type="match status" value="1"/>
</dbReference>
<feature type="transmembrane region" description="Helical" evidence="2">
    <location>
        <begin position="194"/>
        <end position="216"/>
    </location>
</feature>
<dbReference type="Pfam" id="PF11874">
    <property type="entry name" value="DUF3394"/>
    <property type="match status" value="1"/>
</dbReference>
<proteinExistence type="predicted"/>
<keyword evidence="5" id="KW-1185">Reference proteome</keyword>
<evidence type="ECO:0000256" key="2">
    <source>
        <dbReference type="SAM" id="Phobius"/>
    </source>
</evidence>
<organism evidence="4 5">
    <name type="scientific">Polaromonas eurypsychrophila</name>
    <dbReference type="NCBI Taxonomy" id="1614635"/>
    <lineage>
        <taxon>Bacteria</taxon>
        <taxon>Pseudomonadati</taxon>
        <taxon>Pseudomonadota</taxon>
        <taxon>Betaproteobacteria</taxon>
        <taxon>Burkholderiales</taxon>
        <taxon>Comamonadaceae</taxon>
        <taxon>Polaromonas</taxon>
    </lineage>
</organism>
<sequence>MAQLEKFSAEELDQLVKEADLGGREPGGKIGQGLAVLAGAWSLFQVWYASPLPFLFGFGILNDTEARAVHLAFAIFLAFCAFPAFKHSSRSVIPWSDWLLALVGAFCGAYLFLFYNQLALRPGSPTTMDIVVGVTGVAIMLEATRRAMGFGMLVTTGLFMAFVFLGPYMPEVIQHRGASLSRFISHMWLTTEGVYGVALGVSVQFIFLFVLFGTLLDIAGAGNYMLQVSLATLGHLRGGPAKVAVVSSALNGVVSGSSVSNVVSGGIFTIPLMKRTGYSGVKAGAIEAAASINGQIMPPVMGAAAFLMVEYVGIPYSEIIKHAALPAVISYMALFYIVHLEALKYDLQPLVRDRQPTWRERVLGWALGLSGTGVAFAAIYYAITGVQYIAGDAAGWALAVLAGVAYVVLMAYSSRYPDLPIDNPLVKEVKLPLPWPTVRAGLHFFIPIVVLLWCLMAEELSPGLSAFWATATVMVMVVLQPFMLTIFRPDGKAEAAVSALKRGFADLWRGLVLGGRNMIGIAVACASAGLIVGVITLTGMGLMMTDFVEMVSAGNIIVMLLLTAAICLIIGAGVPTTANYILVATLMAPVIVELGSRSGLVIPLIAVHLFVFYFGILADVTPPVGLASYAAAAISGDDPNKTGLQATWYSLRTTVLPFVFIFNPQILLIGLGSWVDVVLVCVTAVAASLLFAAATMKWFRTRCTWPEVAVLLLATFLFFRPDWVIDQFAPKYVSAPAGDIYKVADGLQADEWLVVGMAGETLNGEAVTKTVALPMGEGATGRERLRDGGVTLSQLGADLEVSAVKFGSRAKKLGVEQGYKLVELKLPNPSRPSSHWVFIPAALLAWGVWWLQGLRLRRARPGGAGASPA</sequence>
<feature type="transmembrane region" description="Helical" evidence="2">
    <location>
        <begin position="323"/>
        <end position="342"/>
    </location>
</feature>
<dbReference type="InterPro" id="IPR010656">
    <property type="entry name" value="DctM"/>
</dbReference>
<dbReference type="GO" id="GO:0005886">
    <property type="term" value="C:plasma membrane"/>
    <property type="evidence" value="ECO:0007669"/>
    <property type="project" value="UniProtKB-SubCell"/>
</dbReference>
<dbReference type="Pfam" id="PF06808">
    <property type="entry name" value="DctM"/>
    <property type="match status" value="2"/>
</dbReference>
<feature type="domain" description="TRAP C4-dicarboxylate transport system permease DctM subunit" evidence="3">
    <location>
        <begin position="377"/>
        <end position="671"/>
    </location>
</feature>
<evidence type="ECO:0000259" key="3">
    <source>
        <dbReference type="Pfam" id="PF06808"/>
    </source>
</evidence>
<dbReference type="InterPro" id="IPR011853">
    <property type="entry name" value="TRAP_DctM-Dct_fused"/>
</dbReference>
<feature type="transmembrane region" description="Helical" evidence="2">
    <location>
        <begin position="550"/>
        <end position="572"/>
    </location>
</feature>
<feature type="transmembrane region" description="Helical" evidence="2">
    <location>
        <begin position="703"/>
        <end position="719"/>
    </location>
</feature>